<dbReference type="PROSITE" id="PS51722">
    <property type="entry name" value="G_TR_2"/>
    <property type="match status" value="1"/>
</dbReference>
<dbReference type="Pfam" id="PF22042">
    <property type="entry name" value="EF-G_D2"/>
    <property type="match status" value="1"/>
</dbReference>
<feature type="non-terminal residue" evidence="7">
    <location>
        <position position="432"/>
    </location>
</feature>
<organism evidence="7">
    <name type="scientific">marine sediment metagenome</name>
    <dbReference type="NCBI Taxonomy" id="412755"/>
    <lineage>
        <taxon>unclassified sequences</taxon>
        <taxon>metagenomes</taxon>
        <taxon>ecological metagenomes</taxon>
    </lineage>
</organism>
<dbReference type="InterPro" id="IPR023115">
    <property type="entry name" value="TIF_IF2_dom3"/>
</dbReference>
<reference evidence="7" key="1">
    <citation type="journal article" date="2015" name="Nature">
        <title>Complex archaea that bridge the gap between prokaryotes and eukaryotes.</title>
        <authorList>
            <person name="Spang A."/>
            <person name="Saw J.H."/>
            <person name="Jorgensen S.L."/>
            <person name="Zaremba-Niedzwiedzka K."/>
            <person name="Martijn J."/>
            <person name="Lind A.E."/>
            <person name="van Eijk R."/>
            <person name="Schleper C."/>
            <person name="Guy L."/>
            <person name="Ettema T.J."/>
        </authorList>
    </citation>
    <scope>NUCLEOTIDE SEQUENCE</scope>
</reference>
<dbReference type="InterPro" id="IPR000795">
    <property type="entry name" value="T_Tr_GTP-bd_dom"/>
</dbReference>
<dbReference type="AlphaFoldDB" id="A0A0F9C4Y7"/>
<evidence type="ECO:0000313" key="7">
    <source>
        <dbReference type="EMBL" id="KKK97539.1"/>
    </source>
</evidence>
<dbReference type="GO" id="GO:0003743">
    <property type="term" value="F:translation initiation factor activity"/>
    <property type="evidence" value="ECO:0007669"/>
    <property type="project" value="UniProtKB-KW"/>
</dbReference>
<dbReference type="SUPFAM" id="SSF52540">
    <property type="entry name" value="P-loop containing nucleoside triphosphate hydrolases"/>
    <property type="match status" value="1"/>
</dbReference>
<name>A0A0F9C4Y7_9ZZZZ</name>
<dbReference type="SUPFAM" id="SSF50447">
    <property type="entry name" value="Translation proteins"/>
    <property type="match status" value="1"/>
</dbReference>
<evidence type="ECO:0000259" key="6">
    <source>
        <dbReference type="PROSITE" id="PS51722"/>
    </source>
</evidence>
<evidence type="ECO:0000256" key="2">
    <source>
        <dbReference type="ARBA" id="ARBA00022540"/>
    </source>
</evidence>
<protein>
    <recommendedName>
        <fullName evidence="6">Tr-type G domain-containing protein</fullName>
    </recommendedName>
</protein>
<dbReference type="InterPro" id="IPR015760">
    <property type="entry name" value="TIF_IF2"/>
</dbReference>
<dbReference type="InterPro" id="IPR005225">
    <property type="entry name" value="Small_GTP-bd"/>
</dbReference>
<dbReference type="EMBL" id="LAZR01046004">
    <property type="protein sequence ID" value="KKK97539.1"/>
    <property type="molecule type" value="Genomic_DNA"/>
</dbReference>
<dbReference type="InterPro" id="IPR053905">
    <property type="entry name" value="EF-G-like_DII"/>
</dbReference>
<dbReference type="Pfam" id="PF00009">
    <property type="entry name" value="GTP_EFTU"/>
    <property type="match status" value="1"/>
</dbReference>
<keyword evidence="2" id="KW-0396">Initiation factor</keyword>
<comment type="caution">
    <text evidence="7">The sequence shown here is derived from an EMBL/GenBank/DDBJ whole genome shotgun (WGS) entry which is preliminary data.</text>
</comment>
<dbReference type="FunFam" id="3.40.50.10050:FF:000001">
    <property type="entry name" value="Translation initiation factor IF-2"/>
    <property type="match status" value="1"/>
</dbReference>
<evidence type="ECO:0000256" key="1">
    <source>
        <dbReference type="ARBA" id="ARBA00007733"/>
    </source>
</evidence>
<dbReference type="Gene3D" id="3.40.50.300">
    <property type="entry name" value="P-loop containing nucleotide triphosphate hydrolases"/>
    <property type="match status" value="1"/>
</dbReference>
<evidence type="ECO:0000256" key="4">
    <source>
        <dbReference type="ARBA" id="ARBA00022917"/>
    </source>
</evidence>
<comment type="similarity">
    <text evidence="1">Belongs to the TRAFAC class translation factor GTPase superfamily. Classic translation factor GTPase family. IF-2 subfamily.</text>
</comment>
<accession>A0A0F9C4Y7</accession>
<dbReference type="InterPro" id="IPR009000">
    <property type="entry name" value="Transl_B-barrel_sf"/>
</dbReference>
<dbReference type="Gene3D" id="2.40.30.10">
    <property type="entry name" value="Translation factors"/>
    <property type="match status" value="1"/>
</dbReference>
<keyword evidence="4" id="KW-0648">Protein biosynthesis</keyword>
<dbReference type="InterPro" id="IPR036925">
    <property type="entry name" value="TIF_IF2_dom3_sf"/>
</dbReference>
<dbReference type="NCBIfam" id="TIGR00231">
    <property type="entry name" value="small_GTP"/>
    <property type="match status" value="1"/>
</dbReference>
<dbReference type="GO" id="GO:0003924">
    <property type="term" value="F:GTPase activity"/>
    <property type="evidence" value="ECO:0007669"/>
    <property type="project" value="InterPro"/>
</dbReference>
<dbReference type="InterPro" id="IPR027417">
    <property type="entry name" value="P-loop_NTPase"/>
</dbReference>
<dbReference type="GO" id="GO:0005737">
    <property type="term" value="C:cytoplasm"/>
    <property type="evidence" value="ECO:0007669"/>
    <property type="project" value="TreeGrafter"/>
</dbReference>
<evidence type="ECO:0000256" key="3">
    <source>
        <dbReference type="ARBA" id="ARBA00022741"/>
    </source>
</evidence>
<dbReference type="CDD" id="cd01887">
    <property type="entry name" value="IF2_eIF5B"/>
    <property type="match status" value="1"/>
</dbReference>
<dbReference type="Gene3D" id="3.40.50.10050">
    <property type="entry name" value="Translation initiation factor IF- 2, domain 3"/>
    <property type="match status" value="1"/>
</dbReference>
<gene>
    <name evidence="7" type="ORF">LCGC14_2651740</name>
</gene>
<dbReference type="SUPFAM" id="SSF52156">
    <property type="entry name" value="Initiation factor IF2/eIF5b, domain 3"/>
    <property type="match status" value="1"/>
</dbReference>
<dbReference type="Pfam" id="PF11987">
    <property type="entry name" value="IF-2"/>
    <property type="match status" value="1"/>
</dbReference>
<feature type="domain" description="Tr-type G" evidence="6">
    <location>
        <begin position="11"/>
        <end position="180"/>
    </location>
</feature>
<dbReference type="GO" id="GO:0005525">
    <property type="term" value="F:GTP binding"/>
    <property type="evidence" value="ECO:0007669"/>
    <property type="project" value="UniProtKB-KW"/>
</dbReference>
<dbReference type="FunFam" id="3.40.50.300:FF:000019">
    <property type="entry name" value="Translation initiation factor IF-2"/>
    <property type="match status" value="1"/>
</dbReference>
<keyword evidence="5" id="KW-0342">GTP-binding</keyword>
<keyword evidence="3" id="KW-0547">Nucleotide-binding</keyword>
<evidence type="ECO:0000256" key="5">
    <source>
        <dbReference type="ARBA" id="ARBA00023134"/>
    </source>
</evidence>
<sequence length="432" mass="46996">MTVSQETDHPIPHIILGTAGHIDHGKTTLLDYIRKTNVTAREAGGITQSIGAYEIEHNGKRITFIDTPGHEAFSRMRKHGIAVADLVILIVAADDGVKPQTKDALSHIQEADIPFVVAINKIDLQDANVEKIKKDLAQVSVFLEGQGGTISFQEISALKGDGIDALLDLVLLVAEVEELSYDPNASGKGIVLTSIRDARRGILAGVVLHDGTVRTGDSISTKSAKGKIKLLEDAHGTSVQELYPSTPALILGFENLPQVGEEFIIGEDRMIEHTEEKKPVLTTTENKDSIKVILKADESGSLEALCDMFEKLGEFSPLKVVNQGVGTITENDVKLSITTNATIIGFRSKIDKAAQNLSMGQHITIITSPIIYKLEEQFREIVQNAAQTEKRIIDVLAIFGKRKGNQQVIGGKVTRGPVKNQESFIVIYNENE</sequence>
<proteinExistence type="inferred from homology"/>
<dbReference type="PANTHER" id="PTHR43381:SF5">
    <property type="entry name" value="TR-TYPE G DOMAIN-CONTAINING PROTEIN"/>
    <property type="match status" value="1"/>
</dbReference>
<dbReference type="PANTHER" id="PTHR43381">
    <property type="entry name" value="TRANSLATION INITIATION FACTOR IF-2-RELATED"/>
    <property type="match status" value="1"/>
</dbReference>